<evidence type="ECO:0000256" key="2">
    <source>
        <dbReference type="ARBA" id="ARBA00022980"/>
    </source>
</evidence>
<dbReference type="EMBL" id="CAJVAF010000082">
    <property type="protein sequence ID" value="CAG7590070.1"/>
    <property type="molecule type" value="Genomic_DNA"/>
</dbReference>
<reference evidence="7" key="1">
    <citation type="submission" date="2021-06" db="EMBL/GenBank/DDBJ databases">
        <authorList>
            <person name="Nardi T."/>
            <person name="Nardi T."/>
        </authorList>
    </citation>
    <scope>NUCLEOTIDE SEQUENCE</scope>
</reference>
<dbReference type="PIRSF" id="PIRSF002161">
    <property type="entry name" value="Ribosomal_L5"/>
    <property type="match status" value="1"/>
</dbReference>
<organism evidence="7 8">
    <name type="scientific">Hyalomma marginatum</name>
    <dbReference type="NCBI Taxonomy" id="34627"/>
    <lineage>
        <taxon>Eukaryota</taxon>
        <taxon>Metazoa</taxon>
        <taxon>Ecdysozoa</taxon>
        <taxon>Arthropoda</taxon>
        <taxon>Chelicerata</taxon>
        <taxon>Arachnida</taxon>
        <taxon>Acari</taxon>
        <taxon>Parasitiformes</taxon>
        <taxon>Ixodida</taxon>
        <taxon>Ixodoidea</taxon>
        <taxon>Ixodidae</taxon>
        <taxon>Hyalomminae</taxon>
        <taxon>Hyalomma</taxon>
    </lineage>
</organism>
<evidence type="ECO:0000259" key="6">
    <source>
        <dbReference type="Pfam" id="PF00673"/>
    </source>
</evidence>
<evidence type="ECO:0000313" key="8">
    <source>
        <dbReference type="Proteomes" id="UP000837675"/>
    </source>
</evidence>
<name>A0A8S4BTY7_9ACAR</name>
<dbReference type="AlphaFoldDB" id="A0A8S4BTY7"/>
<dbReference type="SUPFAM" id="SSF55282">
    <property type="entry name" value="RL5-like"/>
    <property type="match status" value="1"/>
</dbReference>
<proteinExistence type="inferred from homology"/>
<gene>
    <name evidence="7" type="ORF">MHYMCMPASI_00241</name>
</gene>
<dbReference type="InterPro" id="IPR022803">
    <property type="entry name" value="Ribosomal_uL5_dom_sf"/>
</dbReference>
<evidence type="ECO:0000256" key="3">
    <source>
        <dbReference type="ARBA" id="ARBA00023274"/>
    </source>
</evidence>
<keyword evidence="8" id="KW-1185">Reference proteome</keyword>
<sequence>MSKARLEKHYLSVILPSLQKKFGYKNVMQVPRIEKVVINMGIKDAASDSKVMDQIVAELMLITGQKPVVTKASKSIAAFKLRKGMPIGCKVTLRKKMMYEFLDRLINIALPRGKDFRGLSSKQFDGNGNFAFGLKEHIVFPEIDYDKITTIRGMGIVVVTNAKNNEESKALLEGFNVPFIS</sequence>
<evidence type="ECO:0000313" key="7">
    <source>
        <dbReference type="EMBL" id="CAG7590070.1"/>
    </source>
</evidence>
<dbReference type="NCBIfam" id="NF000585">
    <property type="entry name" value="PRK00010.1"/>
    <property type="match status" value="1"/>
</dbReference>
<evidence type="ECO:0000256" key="1">
    <source>
        <dbReference type="ARBA" id="ARBA00008553"/>
    </source>
</evidence>
<dbReference type="InterPro" id="IPR031310">
    <property type="entry name" value="Ribosomal_uL5_N"/>
</dbReference>
<dbReference type="Pfam" id="PF00281">
    <property type="entry name" value="Ribosomal_L5"/>
    <property type="match status" value="1"/>
</dbReference>
<dbReference type="Gene3D" id="3.30.1440.10">
    <property type="match status" value="1"/>
</dbReference>
<dbReference type="Proteomes" id="UP000837675">
    <property type="component" value="Unassembled WGS sequence"/>
</dbReference>
<evidence type="ECO:0000259" key="5">
    <source>
        <dbReference type="Pfam" id="PF00281"/>
    </source>
</evidence>
<accession>A0A8S4BTY7</accession>
<feature type="domain" description="Large ribosomal subunit protein uL5 C-terminal" evidence="6">
    <location>
        <begin position="86"/>
        <end position="179"/>
    </location>
</feature>
<dbReference type="GO" id="GO:0005840">
    <property type="term" value="C:ribosome"/>
    <property type="evidence" value="ECO:0007669"/>
    <property type="project" value="UniProtKB-KW"/>
</dbReference>
<protein>
    <submittedName>
        <fullName evidence="7">50S ribosomal protein L5</fullName>
    </submittedName>
</protein>
<dbReference type="Pfam" id="PF00673">
    <property type="entry name" value="Ribosomal_L5_C"/>
    <property type="match status" value="1"/>
</dbReference>
<comment type="similarity">
    <text evidence="1 4">Belongs to the universal ribosomal protein uL5 family.</text>
</comment>
<dbReference type="PANTHER" id="PTHR11994">
    <property type="entry name" value="60S RIBOSOMAL PROTEIN L11-RELATED"/>
    <property type="match status" value="1"/>
</dbReference>
<dbReference type="InterPro" id="IPR002132">
    <property type="entry name" value="Ribosomal_uL5"/>
</dbReference>
<dbReference type="FunFam" id="3.30.1440.10:FF:000001">
    <property type="entry name" value="50S ribosomal protein L5"/>
    <property type="match status" value="1"/>
</dbReference>
<dbReference type="GO" id="GO:1990904">
    <property type="term" value="C:ribonucleoprotein complex"/>
    <property type="evidence" value="ECO:0007669"/>
    <property type="project" value="UniProtKB-KW"/>
</dbReference>
<dbReference type="GO" id="GO:0006412">
    <property type="term" value="P:translation"/>
    <property type="evidence" value="ECO:0007669"/>
    <property type="project" value="InterPro"/>
</dbReference>
<dbReference type="GO" id="GO:0003735">
    <property type="term" value="F:structural constituent of ribosome"/>
    <property type="evidence" value="ECO:0007669"/>
    <property type="project" value="InterPro"/>
</dbReference>
<comment type="caution">
    <text evidence="7">The sequence shown here is derived from an EMBL/GenBank/DDBJ whole genome shotgun (WGS) entry which is preliminary data.</text>
</comment>
<keyword evidence="2 4" id="KW-0689">Ribosomal protein</keyword>
<dbReference type="InterPro" id="IPR020930">
    <property type="entry name" value="Ribosomal_uL5_bac-type"/>
</dbReference>
<keyword evidence="3 4" id="KW-0687">Ribonucleoprotein</keyword>
<dbReference type="InterPro" id="IPR031309">
    <property type="entry name" value="Ribosomal_uL5_C"/>
</dbReference>
<evidence type="ECO:0000256" key="4">
    <source>
        <dbReference type="RuleBase" id="RU003930"/>
    </source>
</evidence>
<feature type="domain" description="Large ribosomal subunit protein uL5 N-terminal" evidence="5">
    <location>
        <begin position="26"/>
        <end position="82"/>
    </location>
</feature>
<dbReference type="HAMAP" id="MF_01333_B">
    <property type="entry name" value="Ribosomal_uL5_B"/>
    <property type="match status" value="1"/>
</dbReference>